<evidence type="ECO:0000256" key="2">
    <source>
        <dbReference type="SAM" id="SignalP"/>
    </source>
</evidence>
<keyword evidence="1" id="KW-1133">Transmembrane helix</keyword>
<keyword evidence="1" id="KW-0812">Transmembrane</keyword>
<organism evidence="3 4">
    <name type="scientific">Tribonema minus</name>
    <dbReference type="NCBI Taxonomy" id="303371"/>
    <lineage>
        <taxon>Eukaryota</taxon>
        <taxon>Sar</taxon>
        <taxon>Stramenopiles</taxon>
        <taxon>Ochrophyta</taxon>
        <taxon>PX clade</taxon>
        <taxon>Xanthophyceae</taxon>
        <taxon>Tribonematales</taxon>
        <taxon>Tribonemataceae</taxon>
        <taxon>Tribonema</taxon>
    </lineage>
</organism>
<dbReference type="Proteomes" id="UP000664859">
    <property type="component" value="Unassembled WGS sequence"/>
</dbReference>
<feature type="chain" id="PRO_5032620680" evidence="2">
    <location>
        <begin position="20"/>
        <end position="150"/>
    </location>
</feature>
<feature type="transmembrane region" description="Helical" evidence="1">
    <location>
        <begin position="38"/>
        <end position="58"/>
    </location>
</feature>
<dbReference type="OrthoDB" id="5645at2759"/>
<sequence>MAVHSVLSLLLVATACVSAFVVPSGGLARVSARSQAPSMLLGGVAAAAAASIISTAPASTDYLRTLHNQPVNSWTMLSKTETREGFYGEYSVDVKEQEVDNADSTFKSKEATEKGKNKYNAVLLILLVGSFVIPMVQYWWYIRDEDVDYE</sequence>
<keyword evidence="1" id="KW-0472">Membrane</keyword>
<feature type="signal peptide" evidence="2">
    <location>
        <begin position="1"/>
        <end position="19"/>
    </location>
</feature>
<proteinExistence type="predicted"/>
<dbReference type="AlphaFoldDB" id="A0A835ZB47"/>
<name>A0A835ZB47_9STRA</name>
<evidence type="ECO:0000313" key="3">
    <source>
        <dbReference type="EMBL" id="KAG5185673.1"/>
    </source>
</evidence>
<keyword evidence="2" id="KW-0732">Signal</keyword>
<feature type="transmembrane region" description="Helical" evidence="1">
    <location>
        <begin position="119"/>
        <end position="140"/>
    </location>
</feature>
<protein>
    <submittedName>
        <fullName evidence="3">Uncharacterized protein</fullName>
    </submittedName>
</protein>
<keyword evidence="4" id="KW-1185">Reference proteome</keyword>
<comment type="caution">
    <text evidence="3">The sequence shown here is derived from an EMBL/GenBank/DDBJ whole genome shotgun (WGS) entry which is preliminary data.</text>
</comment>
<evidence type="ECO:0000256" key="1">
    <source>
        <dbReference type="SAM" id="Phobius"/>
    </source>
</evidence>
<evidence type="ECO:0000313" key="4">
    <source>
        <dbReference type="Proteomes" id="UP000664859"/>
    </source>
</evidence>
<gene>
    <name evidence="3" type="ORF">JKP88DRAFT_348235</name>
</gene>
<reference evidence="3" key="1">
    <citation type="submission" date="2021-02" db="EMBL/GenBank/DDBJ databases">
        <title>First Annotated Genome of the Yellow-green Alga Tribonema minus.</title>
        <authorList>
            <person name="Mahan K.M."/>
        </authorList>
    </citation>
    <scope>NUCLEOTIDE SEQUENCE</scope>
    <source>
        <strain evidence="3">UTEX B ZZ1240</strain>
    </source>
</reference>
<accession>A0A835ZB47</accession>
<dbReference type="EMBL" id="JAFCMP010000124">
    <property type="protein sequence ID" value="KAG5185673.1"/>
    <property type="molecule type" value="Genomic_DNA"/>
</dbReference>